<name>A0A5J5E199_9BIFI</name>
<organism evidence="4 5">
    <name type="scientific">Bifidobacterium vespertilionis</name>
    <dbReference type="NCBI Taxonomy" id="2562524"/>
    <lineage>
        <taxon>Bacteria</taxon>
        <taxon>Bacillati</taxon>
        <taxon>Actinomycetota</taxon>
        <taxon>Actinomycetes</taxon>
        <taxon>Bifidobacteriales</taxon>
        <taxon>Bifidobacteriaceae</taxon>
        <taxon>Bifidobacterium</taxon>
    </lineage>
</organism>
<gene>
    <name evidence="4" type="ORF">EM848_07860</name>
    <name evidence="3" type="ORF">EMO90_05605</name>
</gene>
<protein>
    <submittedName>
        <fullName evidence="4">ATP-binding protein</fullName>
    </submittedName>
</protein>
<evidence type="ECO:0000313" key="3">
    <source>
        <dbReference type="EMBL" id="KAA8820940.1"/>
    </source>
</evidence>
<comment type="caution">
    <text evidence="4">The sequence shown here is derived from an EMBL/GenBank/DDBJ whole genome shotgun (WGS) entry which is preliminary data.</text>
</comment>
<dbReference type="AlphaFoldDB" id="A0A5J5E199"/>
<dbReference type="OrthoDB" id="128089at2"/>
<evidence type="ECO:0000313" key="5">
    <source>
        <dbReference type="Proteomes" id="UP000345527"/>
    </source>
</evidence>
<feature type="domain" description="AAA" evidence="1">
    <location>
        <begin position="26"/>
        <end position="141"/>
    </location>
</feature>
<dbReference type="EMBL" id="RZOA01000015">
    <property type="protein sequence ID" value="KAA8822762.1"/>
    <property type="molecule type" value="Genomic_DNA"/>
</dbReference>
<keyword evidence="6" id="KW-1185">Reference proteome</keyword>
<dbReference type="Pfam" id="PF13635">
    <property type="entry name" value="DUF4143"/>
    <property type="match status" value="1"/>
</dbReference>
<dbReference type="PANTHER" id="PTHR43566">
    <property type="entry name" value="CONSERVED PROTEIN"/>
    <property type="match status" value="1"/>
</dbReference>
<sequence>MAVGQGGRYLPRVYDGLLRKRLAAKGAVLVEGPKWCGKTTTCEQVAASVLYMADPAARAQNLLFAETQPAFLLDGPTPRLIDEWQLAPQLWDAVRFEVDRRGVFGQFLLTGSSVPPNLNRLSHTGTGRIARMRMRPMSLFESGDSTGAISLDALFGGETPSPAHADMTIDRLAFLLCRGGWPGAVEVKREEIALRQAIDYVDAVVESDISRVDDVERDPHLARRLLRSYARMESSQTSVAQITADVSANDESGPSAKTVQMYLRALEKIFVIEDLPAWNPNLRSKTAIRTAETRHFVDPSIAAAALGVNPKGALRDLETFGLLFEGMCVRDLRVYADALDGEVFHYRDKTGLECDAVIHLRDGRYGLVEVKLGGDRLIDEGAANLRKLADRIDAERMGGPSFLMVLTGVGSYSYVRPDGVVVAALSTLRP</sequence>
<accession>A0A5J5E199</accession>
<reference evidence="5 6" key="1">
    <citation type="journal article" date="2019" name="Syst. Appl. Microbiol.">
        <title>Characterization of Bifidobacterium species in feaces of the Egyptian fruit bat: Description of B. vespertilionis sp. nov. and B. rousetti sp. nov.</title>
        <authorList>
            <person name="Modesto M."/>
            <person name="Satti M."/>
            <person name="Watanabe K."/>
            <person name="Puglisi E."/>
            <person name="Morelli L."/>
            <person name="Huang C.-H."/>
            <person name="Liou J.-S."/>
            <person name="Miyashita M."/>
            <person name="Tamura T."/>
            <person name="Saito S."/>
            <person name="Mori K."/>
            <person name="Huang L."/>
            <person name="Sciavilla P."/>
            <person name="Sandri C."/>
            <person name="Spiezio C."/>
            <person name="Vitali F."/>
            <person name="Cavalieri D."/>
            <person name="Perpetuini G."/>
            <person name="Tofalo R."/>
            <person name="Bonetti A."/>
            <person name="Arita M."/>
            <person name="Mattarelli P."/>
        </authorList>
    </citation>
    <scope>NUCLEOTIDE SEQUENCE [LARGE SCALE GENOMIC DNA]</scope>
    <source>
        <strain evidence="3 6">RST16</strain>
        <strain evidence="4 5">RST8</strain>
    </source>
</reference>
<keyword evidence="4" id="KW-0067">ATP-binding</keyword>
<feature type="domain" description="DUF4143" evidence="2">
    <location>
        <begin position="206"/>
        <end position="372"/>
    </location>
</feature>
<dbReference type="PANTHER" id="PTHR43566:SF2">
    <property type="entry name" value="DUF4143 DOMAIN-CONTAINING PROTEIN"/>
    <property type="match status" value="1"/>
</dbReference>
<dbReference type="InterPro" id="IPR041682">
    <property type="entry name" value="AAA_14"/>
</dbReference>
<evidence type="ECO:0000259" key="1">
    <source>
        <dbReference type="Pfam" id="PF13173"/>
    </source>
</evidence>
<evidence type="ECO:0000313" key="6">
    <source>
        <dbReference type="Proteomes" id="UP000374630"/>
    </source>
</evidence>
<proteinExistence type="predicted"/>
<evidence type="ECO:0000259" key="2">
    <source>
        <dbReference type="Pfam" id="PF13635"/>
    </source>
</evidence>
<dbReference type="GO" id="GO:0005524">
    <property type="term" value="F:ATP binding"/>
    <property type="evidence" value="ECO:0007669"/>
    <property type="project" value="UniProtKB-KW"/>
</dbReference>
<dbReference type="InterPro" id="IPR025420">
    <property type="entry name" value="DUF4143"/>
</dbReference>
<keyword evidence="4" id="KW-0547">Nucleotide-binding</keyword>
<evidence type="ECO:0000313" key="4">
    <source>
        <dbReference type="EMBL" id="KAA8822762.1"/>
    </source>
</evidence>
<dbReference type="Proteomes" id="UP000345527">
    <property type="component" value="Unassembled WGS sequence"/>
</dbReference>
<dbReference type="RefSeq" id="WP_150354386.1">
    <property type="nucleotide sequence ID" value="NZ_RZNZ01000006.1"/>
</dbReference>
<dbReference type="EMBL" id="RZNZ01000006">
    <property type="protein sequence ID" value="KAA8820940.1"/>
    <property type="molecule type" value="Genomic_DNA"/>
</dbReference>
<dbReference type="Proteomes" id="UP000374630">
    <property type="component" value="Unassembled WGS sequence"/>
</dbReference>
<dbReference type="Pfam" id="PF13173">
    <property type="entry name" value="AAA_14"/>
    <property type="match status" value="1"/>
</dbReference>